<feature type="region of interest" description="Disordered" evidence="6">
    <location>
        <begin position="102"/>
        <end position="125"/>
    </location>
</feature>
<keyword evidence="3" id="KW-0732">Signal</keyword>
<reference evidence="8" key="2">
    <citation type="journal article" date="2024" name="Antonie Van Leeuwenhoek">
        <title>Roseihalotalea indica gen. nov., sp. nov., a halophilic Bacteroidetes from mesopelagic Southwest Indian Ocean with higher carbohydrate metabolic potential.</title>
        <authorList>
            <person name="Chen B."/>
            <person name="Zhang M."/>
            <person name="Lin D."/>
            <person name="Ye J."/>
            <person name="Tang K."/>
        </authorList>
    </citation>
    <scope>NUCLEOTIDE SEQUENCE</scope>
    <source>
        <strain evidence="8">TK19036</strain>
    </source>
</reference>
<proteinExistence type="predicted"/>
<comment type="subcellular location">
    <subcellularLocation>
        <location evidence="1">Membrane</location>
    </subcellularLocation>
</comment>
<keyword evidence="5" id="KW-0998">Cell outer membrane</keyword>
<dbReference type="InterPro" id="IPR039910">
    <property type="entry name" value="D15-like"/>
</dbReference>
<name>A0AA49GRZ7_9BACT</name>
<dbReference type="InterPro" id="IPR000184">
    <property type="entry name" value="Bac_surfAg_D15"/>
</dbReference>
<protein>
    <submittedName>
        <fullName evidence="8">BamA/TamA family outer membrane protein</fullName>
    </submittedName>
</protein>
<evidence type="ECO:0000259" key="7">
    <source>
        <dbReference type="Pfam" id="PF01103"/>
    </source>
</evidence>
<evidence type="ECO:0000256" key="2">
    <source>
        <dbReference type="ARBA" id="ARBA00022692"/>
    </source>
</evidence>
<evidence type="ECO:0000256" key="5">
    <source>
        <dbReference type="ARBA" id="ARBA00023237"/>
    </source>
</evidence>
<dbReference type="PANTHER" id="PTHR12815:SF47">
    <property type="entry name" value="TRANSLOCATION AND ASSEMBLY MODULE SUBUNIT TAMA"/>
    <property type="match status" value="1"/>
</dbReference>
<dbReference type="AlphaFoldDB" id="A0AA49GRZ7"/>
<dbReference type="Gene3D" id="2.40.160.50">
    <property type="entry name" value="membrane protein fhac: a member of the omp85/tpsb transporter family"/>
    <property type="match status" value="1"/>
</dbReference>
<evidence type="ECO:0000256" key="4">
    <source>
        <dbReference type="ARBA" id="ARBA00023136"/>
    </source>
</evidence>
<keyword evidence="4" id="KW-0472">Membrane</keyword>
<gene>
    <name evidence="8" type="ORF">K4G66_12880</name>
</gene>
<evidence type="ECO:0000256" key="6">
    <source>
        <dbReference type="SAM" id="MobiDB-lite"/>
    </source>
</evidence>
<sequence length="833" mass="95078">MTIRSSIHNFLVILIGISLVNCVGTRYLDEGEYLLYEQKIKNANRVSEDELSDFYRQEPNRRLPLVPVAPYVWLYQVGLKNFDTEEIDQDIEKVTKKYDQKVAKARDNGNDRRADRLEGKKESKVSKLERKKEEGTLFMRWGEPLSVYDSSLAETTRQQMESYLHTKGFFEGSVTHDAKIEGRQVSSIYTILEKEPYRIDSIIYLSDDSTILELIGQDPKASLIKEEQIYDQDKLGSERERIENLLKNNGYYDFSRQYVEFEVDSTIGAREVRIYTVIREPAKRGYHKQFTLDSVIFTTDADVRGYTGERQTSTYNDITYRYHRYQYYKKILGRRVFIHPDSLYSRQQTLETQRQLSNLDIFKFININYDTTGGKFIANVYASPLKKFQTSTEVGLNVSQGLPGPFINASLQVRNVFGGLEILELSGRAGIEGVPPVNETAANDGQAYASQEAGGNLALTFPQFIFPLPEVWKQDLGRLNPKTRLQTGYSFVNRPEYIRTNFQTSIAYTWQKAQKVLYNFTPVDFNFIDSKVDPSFQELLDESQQRFGIPLNRSFLPSFVTSTSFSTIFNFNNYGGSDILSDNNGGTPSYLKLFFESGGTLLNFFGTDLLDNADLAYFKFLKFNPDFRQYISLGRDKTLAYRVNIGIAYPYGGAETENALPYEKYFFAGGSNSIRAWRPRRLGPGSIAPDSVDSDGYSVYNLEQPGEVLLETSIEYRQKLFSFVNGALFIDAGNVWRLQDLQTDPDSEPRQGSAKFDFNTFGSQIAIGAGAGLRFDFSFLILRFDYGVKVYDPAREEHNPNSTVPTGRWIGQKFTVGEEISRGVLNIGIGYPF</sequence>
<evidence type="ECO:0000256" key="1">
    <source>
        <dbReference type="ARBA" id="ARBA00004370"/>
    </source>
</evidence>
<evidence type="ECO:0000313" key="8">
    <source>
        <dbReference type="EMBL" id="WKN39587.1"/>
    </source>
</evidence>
<dbReference type="Pfam" id="PF01103">
    <property type="entry name" value="Omp85"/>
    <property type="match status" value="1"/>
</dbReference>
<evidence type="ECO:0000256" key="3">
    <source>
        <dbReference type="ARBA" id="ARBA00022729"/>
    </source>
</evidence>
<keyword evidence="2" id="KW-0812">Transmembrane</keyword>
<dbReference type="PANTHER" id="PTHR12815">
    <property type="entry name" value="SORTING AND ASSEMBLY MACHINERY SAMM50 PROTEIN FAMILY MEMBER"/>
    <property type="match status" value="1"/>
</dbReference>
<dbReference type="GO" id="GO:0019867">
    <property type="term" value="C:outer membrane"/>
    <property type="evidence" value="ECO:0007669"/>
    <property type="project" value="InterPro"/>
</dbReference>
<feature type="domain" description="Bacterial surface antigen (D15)" evidence="7">
    <location>
        <begin position="618"/>
        <end position="796"/>
    </location>
</feature>
<organism evidence="8">
    <name type="scientific">Roseihalotalea indica</name>
    <dbReference type="NCBI Taxonomy" id="2867963"/>
    <lineage>
        <taxon>Bacteria</taxon>
        <taxon>Pseudomonadati</taxon>
        <taxon>Bacteroidota</taxon>
        <taxon>Cytophagia</taxon>
        <taxon>Cytophagales</taxon>
        <taxon>Catalimonadaceae</taxon>
        <taxon>Roseihalotalea</taxon>
    </lineage>
</organism>
<dbReference type="EMBL" id="CP120682">
    <property type="protein sequence ID" value="WKN39587.1"/>
    <property type="molecule type" value="Genomic_DNA"/>
</dbReference>
<accession>A0AA49GRZ7</accession>
<reference evidence="8" key="1">
    <citation type="journal article" date="2023" name="Comput. Struct. Biotechnol. J.">
        <title>Discovery of a novel marine Bacteroidetes with a rich repertoire of carbohydrate-active enzymes.</title>
        <authorList>
            <person name="Chen B."/>
            <person name="Liu G."/>
            <person name="Chen Q."/>
            <person name="Wang H."/>
            <person name="Liu L."/>
            <person name="Tang K."/>
        </authorList>
    </citation>
    <scope>NUCLEOTIDE SEQUENCE</scope>
    <source>
        <strain evidence="8">TK19036</strain>
    </source>
</reference>